<dbReference type="InterPro" id="IPR010281">
    <property type="entry name" value="DUF885"/>
</dbReference>
<protein>
    <recommendedName>
        <fullName evidence="4">DUF885 domain-containing protein</fullName>
    </recommendedName>
</protein>
<keyword evidence="1" id="KW-0732">Signal</keyword>
<dbReference type="EMBL" id="BSUY01000001">
    <property type="protein sequence ID" value="GMA81259.1"/>
    <property type="molecule type" value="Genomic_DNA"/>
</dbReference>
<accession>A0ABQ6J1Z3</accession>
<sequence>MPIKTKISLVALTLSALLTLPAYAGSTSPTLHNASEPVNVVVQTESDKANALFETIFMENIMASPISQTYMGIKQDYDKWDELGDAADDETLERTKKQLVQINQIDAAKLDPQTHLSLSLLKQNLQNDIEDDQWRYHNYPVNQMYGGHSMIASFLINQHQITDINDAKAYISRLNGVPKRLSQLQTVLTVRADKGIIAPKFVFAYVISDSQNIIKGAPFDKGDDSALLADFRRKVNALAIQETQKQALLQQAEQALLTQVEPAYNKLITYVKTLATKADDRDGVWKLPNGAAFYNNALARTTTTNMTADQIHDLGLSEVERIHNEMRAIMKKVNFKGDLQQFFSFMRDDPQFYYPNTTEGKAAYLAQATKLIDNMKSRLDEVFKVKPKAAMIVKQVEAFREKSAGKAFYEQPAPDGSRPGSYYANLYDMKAMPKYQLEALAYHEGIPGHHMQIAISQELQNIPKFRKFGGYTAYIEGWGLYSESFPKEMGLYADPYSDFGRLAMELWRACRLVVDTGIHAQKWTREQGIAYYVDNTPNAKSDAVKMVERHIVMPSQATAYKVGMIKLLQLRHKAEQQLGSQFDIRDFHTLVLANGALPLDVLEQQVDIWIANQKNLISLSYKALYQCFIARNTSESVKQRPIKKPLRVAFLLGLLSS</sequence>
<name>A0ABQ6J1Z3_9GAMM</name>
<keyword evidence="3" id="KW-1185">Reference proteome</keyword>
<feature type="chain" id="PRO_5046457631" description="DUF885 domain-containing protein" evidence="1">
    <location>
        <begin position="25"/>
        <end position="657"/>
    </location>
</feature>
<feature type="signal peptide" evidence="1">
    <location>
        <begin position="1"/>
        <end position="24"/>
    </location>
</feature>
<evidence type="ECO:0008006" key="4">
    <source>
        <dbReference type="Google" id="ProtNLM"/>
    </source>
</evidence>
<evidence type="ECO:0000256" key="1">
    <source>
        <dbReference type="SAM" id="SignalP"/>
    </source>
</evidence>
<evidence type="ECO:0000313" key="3">
    <source>
        <dbReference type="Proteomes" id="UP001157046"/>
    </source>
</evidence>
<dbReference type="PANTHER" id="PTHR33361">
    <property type="entry name" value="GLR0591 PROTEIN"/>
    <property type="match status" value="1"/>
</dbReference>
<organism evidence="2 3">
    <name type="scientific">Shewanella glacialipiscicola</name>
    <dbReference type="NCBI Taxonomy" id="614069"/>
    <lineage>
        <taxon>Bacteria</taxon>
        <taxon>Pseudomonadati</taxon>
        <taxon>Pseudomonadota</taxon>
        <taxon>Gammaproteobacteria</taxon>
        <taxon>Alteromonadales</taxon>
        <taxon>Shewanellaceae</taxon>
        <taxon>Shewanella</taxon>
    </lineage>
</organism>
<reference evidence="3" key="1">
    <citation type="journal article" date="2019" name="Int. J. Syst. Evol. Microbiol.">
        <title>The Global Catalogue of Microorganisms (GCM) 10K type strain sequencing project: providing services to taxonomists for standard genome sequencing and annotation.</title>
        <authorList>
            <consortium name="The Broad Institute Genomics Platform"/>
            <consortium name="The Broad Institute Genome Sequencing Center for Infectious Disease"/>
            <person name="Wu L."/>
            <person name="Ma J."/>
        </authorList>
    </citation>
    <scope>NUCLEOTIDE SEQUENCE [LARGE SCALE GENOMIC DNA]</scope>
    <source>
        <strain evidence="3">NBRC 102030</strain>
    </source>
</reference>
<evidence type="ECO:0000313" key="2">
    <source>
        <dbReference type="EMBL" id="GMA81259.1"/>
    </source>
</evidence>
<dbReference type="Pfam" id="PF05960">
    <property type="entry name" value="DUF885"/>
    <property type="match status" value="1"/>
</dbReference>
<dbReference type="Proteomes" id="UP001157046">
    <property type="component" value="Unassembled WGS sequence"/>
</dbReference>
<comment type="caution">
    <text evidence="2">The sequence shown here is derived from an EMBL/GenBank/DDBJ whole genome shotgun (WGS) entry which is preliminary data.</text>
</comment>
<gene>
    <name evidence="2" type="ORF">GCM10025855_07920</name>
</gene>
<proteinExistence type="predicted"/>
<dbReference type="PANTHER" id="PTHR33361:SF16">
    <property type="entry name" value="DUF885 DOMAIN-CONTAINING PROTEIN"/>
    <property type="match status" value="1"/>
</dbReference>